<dbReference type="EMBL" id="MCFJ01000003">
    <property type="protein sequence ID" value="ORY68463.1"/>
    <property type="molecule type" value="Genomic_DNA"/>
</dbReference>
<dbReference type="RefSeq" id="XP_040718750.1">
    <property type="nucleotide sequence ID" value="XM_040863439.1"/>
</dbReference>
<evidence type="ECO:0000313" key="2">
    <source>
        <dbReference type="EMBL" id="ORY68463.1"/>
    </source>
</evidence>
<gene>
    <name evidence="2" type="ORF">BCR38DRAFT_481948</name>
</gene>
<dbReference type="GeneID" id="63779651"/>
<name>A0A1Y2EA68_9PEZI</name>
<feature type="compositionally biased region" description="Basic and acidic residues" evidence="1">
    <location>
        <begin position="208"/>
        <end position="217"/>
    </location>
</feature>
<proteinExistence type="predicted"/>
<comment type="caution">
    <text evidence="2">The sequence shown here is derived from an EMBL/GenBank/DDBJ whole genome shotgun (WGS) entry which is preliminary data.</text>
</comment>
<feature type="region of interest" description="Disordered" evidence="1">
    <location>
        <begin position="208"/>
        <end position="235"/>
    </location>
</feature>
<dbReference type="OrthoDB" id="448455at2759"/>
<protein>
    <submittedName>
        <fullName evidence="2">Uncharacterized protein</fullName>
    </submittedName>
</protein>
<reference evidence="2 3" key="1">
    <citation type="submission" date="2016-07" db="EMBL/GenBank/DDBJ databases">
        <title>Pervasive Adenine N6-methylation of Active Genes in Fungi.</title>
        <authorList>
            <consortium name="DOE Joint Genome Institute"/>
            <person name="Mondo S.J."/>
            <person name="Dannebaum R.O."/>
            <person name="Kuo R.C."/>
            <person name="Labutti K."/>
            <person name="Haridas S."/>
            <person name="Kuo A."/>
            <person name="Salamov A."/>
            <person name="Ahrendt S.R."/>
            <person name="Lipzen A."/>
            <person name="Sullivan W."/>
            <person name="Andreopoulos W.B."/>
            <person name="Clum A."/>
            <person name="Lindquist E."/>
            <person name="Daum C."/>
            <person name="Ramamoorthy G.K."/>
            <person name="Gryganskyi A."/>
            <person name="Culley D."/>
            <person name="Magnuson J.K."/>
            <person name="James T.Y."/>
            <person name="O'Malley M.A."/>
            <person name="Stajich J.E."/>
            <person name="Spatafora J.W."/>
            <person name="Visel A."/>
            <person name="Grigoriev I.V."/>
        </authorList>
    </citation>
    <scope>NUCLEOTIDE SEQUENCE [LARGE SCALE GENOMIC DNA]</scope>
    <source>
        <strain evidence="2 3">CBS 129021</strain>
    </source>
</reference>
<evidence type="ECO:0000256" key="1">
    <source>
        <dbReference type="SAM" id="MobiDB-lite"/>
    </source>
</evidence>
<evidence type="ECO:0000313" key="3">
    <source>
        <dbReference type="Proteomes" id="UP000193689"/>
    </source>
</evidence>
<dbReference type="InParanoid" id="A0A1Y2EA68"/>
<keyword evidence="3" id="KW-1185">Reference proteome</keyword>
<organism evidence="2 3">
    <name type="scientific">Pseudomassariella vexata</name>
    <dbReference type="NCBI Taxonomy" id="1141098"/>
    <lineage>
        <taxon>Eukaryota</taxon>
        <taxon>Fungi</taxon>
        <taxon>Dikarya</taxon>
        <taxon>Ascomycota</taxon>
        <taxon>Pezizomycotina</taxon>
        <taxon>Sordariomycetes</taxon>
        <taxon>Xylariomycetidae</taxon>
        <taxon>Amphisphaeriales</taxon>
        <taxon>Pseudomassariaceae</taxon>
        <taxon>Pseudomassariella</taxon>
    </lineage>
</organism>
<dbReference type="Proteomes" id="UP000193689">
    <property type="component" value="Unassembled WGS sequence"/>
</dbReference>
<dbReference type="AlphaFoldDB" id="A0A1Y2EA68"/>
<accession>A0A1Y2EA68</accession>
<sequence>MEVTCDGDTSDVGALWRQALDNYQSESGLGMRNTTQIQWSIDAIKNDQEKEVTAFRKYRHNQSRVDKIRTMFVRNADIISIIASMLQTQPVRNAFKNVSDNYDMIESAFDVMHGFVQRLSLLEDKFPLRRKAGRFSKWAKSLVDHQDPKLKGAYNVLQKYLSRLGSMTLTTTFKQTLVLYQKRNNSGYCAIKEGNGYFKIFAKRSEQENISRKDERPAGAGSATMNPGPNHLGSGTKKAAAFASLRGKLDCQAYVNSLRDQEIDLRVALVKVTLPLKATKYRDHVLGGFQRAEHDHDDRLKMFERLFTSKTSKARSGGPSFWMCPENPHVQPKRIELSQDKIY</sequence>